<proteinExistence type="predicted"/>
<protein>
    <submittedName>
        <fullName evidence="1">Uncharacterized protein</fullName>
    </submittedName>
</protein>
<evidence type="ECO:0000313" key="1">
    <source>
        <dbReference type="EMBL" id="KAH7302900.1"/>
    </source>
</evidence>
<keyword evidence="2" id="KW-1185">Reference proteome</keyword>
<gene>
    <name evidence="1" type="ORF">B0I35DRAFT_403084</name>
</gene>
<dbReference type="EMBL" id="JAGPNK010000048">
    <property type="protein sequence ID" value="KAH7302900.1"/>
    <property type="molecule type" value="Genomic_DNA"/>
</dbReference>
<comment type="caution">
    <text evidence="1">The sequence shown here is derived from an EMBL/GenBank/DDBJ whole genome shotgun (WGS) entry which is preliminary data.</text>
</comment>
<name>A0A8K0SC14_9HYPO</name>
<reference evidence="1" key="1">
    <citation type="journal article" date="2021" name="Nat. Commun.">
        <title>Genetic determinants of endophytism in the Arabidopsis root mycobiome.</title>
        <authorList>
            <person name="Mesny F."/>
            <person name="Miyauchi S."/>
            <person name="Thiergart T."/>
            <person name="Pickel B."/>
            <person name="Atanasova L."/>
            <person name="Karlsson M."/>
            <person name="Huettel B."/>
            <person name="Barry K.W."/>
            <person name="Haridas S."/>
            <person name="Chen C."/>
            <person name="Bauer D."/>
            <person name="Andreopoulos W."/>
            <person name="Pangilinan J."/>
            <person name="LaButti K."/>
            <person name="Riley R."/>
            <person name="Lipzen A."/>
            <person name="Clum A."/>
            <person name="Drula E."/>
            <person name="Henrissat B."/>
            <person name="Kohler A."/>
            <person name="Grigoriev I.V."/>
            <person name="Martin F.M."/>
            <person name="Hacquard S."/>
        </authorList>
    </citation>
    <scope>NUCLEOTIDE SEQUENCE</scope>
    <source>
        <strain evidence="1">MPI-CAGE-CH-0235</strain>
    </source>
</reference>
<accession>A0A8K0SC14</accession>
<evidence type="ECO:0000313" key="2">
    <source>
        <dbReference type="Proteomes" id="UP000813444"/>
    </source>
</evidence>
<sequence>MTGLDKWIQIFDSISYSPILDSILLYLTIADALILCQVCKGLSHLKHYALKKITNINCRLQDFVDDPVIFRSQLGQYEALVSGAFARGLFDLKPKRVLYLDVFIREGGDAQQFAEYLKNHESYTVEKETVRDSMHASRQISYISSSRPGLKLRTTVTRGSPIRHILASSYTTACVNIMTWNKAFSMFPIDTLVKHRFYPLKSFDDGFGSCLRELAYQGWTTRDIIWPDLDIAKRLGVTRLRLVGDKFSPVIPLDTNEISPPTTPNFVITYAQFEILEDTQPWPALRQSALLGEPSRQFLSPKGSFLRLRAEEMVSASIRYAYTTGSNSWKVYVGERLRRWAWLELFKIGIEGTRWLSLTTFPLVSEISDFDKPETWDYADDQIPNWYLEWEKQSG</sequence>
<organism evidence="1 2">
    <name type="scientific">Stachybotrys elegans</name>
    <dbReference type="NCBI Taxonomy" id="80388"/>
    <lineage>
        <taxon>Eukaryota</taxon>
        <taxon>Fungi</taxon>
        <taxon>Dikarya</taxon>
        <taxon>Ascomycota</taxon>
        <taxon>Pezizomycotina</taxon>
        <taxon>Sordariomycetes</taxon>
        <taxon>Hypocreomycetidae</taxon>
        <taxon>Hypocreales</taxon>
        <taxon>Stachybotryaceae</taxon>
        <taxon>Stachybotrys</taxon>
    </lineage>
</organism>
<dbReference type="OrthoDB" id="10025998at2759"/>
<dbReference type="AlphaFoldDB" id="A0A8K0SC14"/>
<dbReference type="Proteomes" id="UP000813444">
    <property type="component" value="Unassembled WGS sequence"/>
</dbReference>